<protein>
    <submittedName>
        <fullName evidence="1">Uncharacterized protein</fullName>
    </submittedName>
</protein>
<feature type="non-terminal residue" evidence="1">
    <location>
        <position position="1"/>
    </location>
</feature>
<keyword evidence="2" id="KW-1185">Reference proteome</keyword>
<dbReference type="Proteomes" id="UP000649617">
    <property type="component" value="Unassembled WGS sequence"/>
</dbReference>
<gene>
    <name evidence="1" type="ORF">SPIL2461_LOCUS8759</name>
</gene>
<accession>A0A812PVJ8</accession>
<name>A0A812PVJ8_SYMPI</name>
<proteinExistence type="predicted"/>
<sequence length="118" mass="13130">MVWKNQHAPSITRLHELLRLKIWKPAVVEAEWVHIREAEDERSRRLVSMPLGSLVITQWVSPSGSVRVLVPTEEDDPSPGLGWTDLGGADGAALTLLSEGTNFWVEPQGGHISEEDQQ</sequence>
<dbReference type="OrthoDB" id="448254at2759"/>
<evidence type="ECO:0000313" key="1">
    <source>
        <dbReference type="EMBL" id="CAE7364284.1"/>
    </source>
</evidence>
<dbReference type="AlphaFoldDB" id="A0A812PVJ8"/>
<evidence type="ECO:0000313" key="2">
    <source>
        <dbReference type="Proteomes" id="UP000649617"/>
    </source>
</evidence>
<reference evidence="1" key="1">
    <citation type="submission" date="2021-02" db="EMBL/GenBank/DDBJ databases">
        <authorList>
            <person name="Dougan E. K."/>
            <person name="Rhodes N."/>
            <person name="Thang M."/>
            <person name="Chan C."/>
        </authorList>
    </citation>
    <scope>NUCLEOTIDE SEQUENCE</scope>
</reference>
<organism evidence="1 2">
    <name type="scientific">Symbiodinium pilosum</name>
    <name type="common">Dinoflagellate</name>
    <dbReference type="NCBI Taxonomy" id="2952"/>
    <lineage>
        <taxon>Eukaryota</taxon>
        <taxon>Sar</taxon>
        <taxon>Alveolata</taxon>
        <taxon>Dinophyceae</taxon>
        <taxon>Suessiales</taxon>
        <taxon>Symbiodiniaceae</taxon>
        <taxon>Symbiodinium</taxon>
    </lineage>
</organism>
<comment type="caution">
    <text evidence="1">The sequence shown here is derived from an EMBL/GenBank/DDBJ whole genome shotgun (WGS) entry which is preliminary data.</text>
</comment>
<dbReference type="EMBL" id="CAJNIZ010014624">
    <property type="protein sequence ID" value="CAE7364284.1"/>
    <property type="molecule type" value="Genomic_DNA"/>
</dbReference>